<comment type="caution">
    <text evidence="2">The sequence shown here is derived from an EMBL/GenBank/DDBJ whole genome shotgun (WGS) entry which is preliminary data.</text>
</comment>
<dbReference type="EMBL" id="VYGV01000011">
    <property type="protein sequence ID" value="NWF46182.1"/>
    <property type="molecule type" value="Genomic_DNA"/>
</dbReference>
<dbReference type="Pfam" id="PF04519">
    <property type="entry name" value="Bactofilin"/>
    <property type="match status" value="1"/>
</dbReference>
<name>A0A7Y8KY24_9BURK</name>
<gene>
    <name evidence="2" type="ORF">F3K02_13100</name>
</gene>
<evidence type="ECO:0000313" key="3">
    <source>
        <dbReference type="Proteomes" id="UP000545507"/>
    </source>
</evidence>
<dbReference type="InterPro" id="IPR007607">
    <property type="entry name" value="BacA/B"/>
</dbReference>
<sequence length="181" mass="19961">MDALKNNPDVLTLDPLAMGIEHRVGPGGRLEGLLEFDEGLLVQGSLSGEIIVRGHLIIWDDGLVKGRVVVHGNTYVFGRIGETFESSEHARLECHGRVCIANGAISTGSIHAASVMLYHGADLRGPVSTFKQDPRLHQQQVDASEEQPIEQPREAQDRVEIHDELDQLFSRGRPRTPVFSR</sequence>
<feature type="region of interest" description="Disordered" evidence="1">
    <location>
        <begin position="133"/>
        <end position="158"/>
    </location>
</feature>
<keyword evidence="3" id="KW-1185">Reference proteome</keyword>
<accession>A0A7Y8KY24</accession>
<reference evidence="2 3" key="1">
    <citation type="submission" date="2019-09" db="EMBL/GenBank/DDBJ databases">
        <title>Hydrogenophaga aromatica sp. nov., isolated from a para-xylene-degrading enrichment culture.</title>
        <authorList>
            <person name="Tancsics A."/>
            <person name="Banerjee S."/>
        </authorList>
    </citation>
    <scope>NUCLEOTIDE SEQUENCE [LARGE SCALE GENOMIC DNA]</scope>
    <source>
        <strain evidence="2 3">D2P1</strain>
    </source>
</reference>
<dbReference type="RefSeq" id="WP_177136078.1">
    <property type="nucleotide sequence ID" value="NZ_VYGV01000011.1"/>
</dbReference>
<dbReference type="AlphaFoldDB" id="A0A7Y8KY24"/>
<proteinExistence type="predicted"/>
<protein>
    <submittedName>
        <fullName evidence="2">Polymer-forming cytoskeletal protein</fullName>
    </submittedName>
</protein>
<evidence type="ECO:0000256" key="1">
    <source>
        <dbReference type="SAM" id="MobiDB-lite"/>
    </source>
</evidence>
<evidence type="ECO:0000313" key="2">
    <source>
        <dbReference type="EMBL" id="NWF46182.1"/>
    </source>
</evidence>
<dbReference type="Proteomes" id="UP000545507">
    <property type="component" value="Unassembled WGS sequence"/>
</dbReference>
<organism evidence="2 3">
    <name type="scientific">Hydrogenophaga aromaticivorans</name>
    <dbReference type="NCBI Taxonomy" id="2610898"/>
    <lineage>
        <taxon>Bacteria</taxon>
        <taxon>Pseudomonadati</taxon>
        <taxon>Pseudomonadota</taxon>
        <taxon>Betaproteobacteria</taxon>
        <taxon>Burkholderiales</taxon>
        <taxon>Comamonadaceae</taxon>
        <taxon>Hydrogenophaga</taxon>
    </lineage>
</organism>